<reference evidence="4 5" key="1">
    <citation type="submission" date="2024-02" db="EMBL/GenBank/DDBJ databases">
        <title>De novo assembly and annotation of 12 fungi associated with fruit tree decline syndrome in Ontario, Canada.</title>
        <authorList>
            <person name="Sulman M."/>
            <person name="Ellouze W."/>
            <person name="Ilyukhin E."/>
        </authorList>
    </citation>
    <scope>NUCLEOTIDE SEQUENCE [LARGE SCALE GENOMIC DNA]</scope>
    <source>
        <strain evidence="4 5">M1-105</strain>
    </source>
</reference>
<dbReference type="PANTHER" id="PTHR47706">
    <property type="entry name" value="NMRA-LIKE FAMILY PROTEIN"/>
    <property type="match status" value="1"/>
</dbReference>
<keyword evidence="5" id="KW-1185">Reference proteome</keyword>
<evidence type="ECO:0000256" key="2">
    <source>
        <dbReference type="ARBA" id="ARBA00023002"/>
    </source>
</evidence>
<comment type="caution">
    <text evidence="4">The sequence shown here is derived from an EMBL/GenBank/DDBJ whole genome shotgun (WGS) entry which is preliminary data.</text>
</comment>
<name>A0ABR3SQ93_9PEZI</name>
<dbReference type="InterPro" id="IPR036291">
    <property type="entry name" value="NAD(P)-bd_dom_sf"/>
</dbReference>
<evidence type="ECO:0000259" key="3">
    <source>
        <dbReference type="Pfam" id="PF05368"/>
    </source>
</evidence>
<organism evidence="4 5">
    <name type="scientific">Neofusicoccum ribis</name>
    <dbReference type="NCBI Taxonomy" id="45134"/>
    <lineage>
        <taxon>Eukaryota</taxon>
        <taxon>Fungi</taxon>
        <taxon>Dikarya</taxon>
        <taxon>Ascomycota</taxon>
        <taxon>Pezizomycotina</taxon>
        <taxon>Dothideomycetes</taxon>
        <taxon>Dothideomycetes incertae sedis</taxon>
        <taxon>Botryosphaeriales</taxon>
        <taxon>Botryosphaeriaceae</taxon>
        <taxon>Neofusicoccum</taxon>
    </lineage>
</organism>
<dbReference type="Gene3D" id="3.90.25.10">
    <property type="entry name" value="UDP-galactose 4-epimerase, domain 1"/>
    <property type="match status" value="1"/>
</dbReference>
<accession>A0ABR3SQ93</accession>
<dbReference type="EMBL" id="JAJVDC020000077">
    <property type="protein sequence ID" value="KAL1626868.1"/>
    <property type="molecule type" value="Genomic_DNA"/>
</dbReference>
<evidence type="ECO:0000313" key="4">
    <source>
        <dbReference type="EMBL" id="KAL1626868.1"/>
    </source>
</evidence>
<dbReference type="Proteomes" id="UP001521116">
    <property type="component" value="Unassembled WGS sequence"/>
</dbReference>
<dbReference type="InterPro" id="IPR008030">
    <property type="entry name" value="NmrA-like"/>
</dbReference>
<feature type="domain" description="NmrA-like" evidence="3">
    <location>
        <begin position="3"/>
        <end position="307"/>
    </location>
</feature>
<keyword evidence="1" id="KW-0521">NADP</keyword>
<keyword evidence="2" id="KW-0560">Oxidoreductase</keyword>
<dbReference type="SUPFAM" id="SSF51735">
    <property type="entry name" value="NAD(P)-binding Rossmann-fold domains"/>
    <property type="match status" value="1"/>
</dbReference>
<protein>
    <recommendedName>
        <fullName evidence="3">NmrA-like domain-containing protein</fullName>
    </recommendedName>
</protein>
<dbReference type="Pfam" id="PF05368">
    <property type="entry name" value="NmrA"/>
    <property type="match status" value="1"/>
</dbReference>
<dbReference type="Gene3D" id="3.40.50.720">
    <property type="entry name" value="NAD(P)-binding Rossmann-like Domain"/>
    <property type="match status" value="1"/>
</dbReference>
<sequence length="324" mass="36006">MAKQRVLLLGATGNTGESILDGLLEDGRFEVEALIRPSSAEKPEVKKIAGRGVKIVVADINAPVDELVPLLKGVDVTISAIDAGSQLAQKNLATAAKKAGVKRFVPCAWITVAPVGGVMQLRDVKEEVYNHIKRIYLPYTVIDVGYWHQVSFPSVPSGRFDYAAMVPSTTIHGDGEVPTIIGDLRDIGRWTARIINDERTLNKFVFTASDVLTENEIFAKAEKVAGEKIERKHEPFEETIARVEELKAANEKDPGNVMHKMKRWGAEYEYSKCLRGDNSPEYAKYLGYLDARELYPDFKPITFDDFLVDLLAGKVEKPHYNFGP</sequence>
<proteinExistence type="predicted"/>
<evidence type="ECO:0000256" key="1">
    <source>
        <dbReference type="ARBA" id="ARBA00022857"/>
    </source>
</evidence>
<dbReference type="InterPro" id="IPR051609">
    <property type="entry name" value="NmrA/Isoflavone_reductase-like"/>
</dbReference>
<gene>
    <name evidence="4" type="ORF">SLS56_006596</name>
</gene>
<dbReference type="PANTHER" id="PTHR47706:SF9">
    <property type="entry name" value="NMRA-LIKE DOMAIN-CONTAINING PROTEIN-RELATED"/>
    <property type="match status" value="1"/>
</dbReference>
<evidence type="ECO:0000313" key="5">
    <source>
        <dbReference type="Proteomes" id="UP001521116"/>
    </source>
</evidence>